<sequence>MMIKLRSISILFILVLTITPFFSEAYAHSMFNSAEEFLGGYRVQVATLPEFPQIGEKSQILFRVGDSDFNEVDHFTMGIRFFYNDQQIDAISPEYHKGGHYEVDYVWKNPGNHIVKVDLYDMDGNPGILTYSFNMSTQSPFGYIFIIAITIGAITLGVVVSYIYLPKLLQFKTKS</sequence>
<accession>F3KLD5</accession>
<reference evidence="2" key="1">
    <citation type="journal article" date="2011" name="PLoS ONE">
        <title>Genome of a low-salinity ammonia-oxidizing archaeon determined by single-cell and metagenomic analysis.</title>
        <authorList>
            <person name="Blainey P.C."/>
            <person name="Mosier A.C."/>
            <person name="Potanina A."/>
            <person name="Francis C.A."/>
            <person name="Quake S.R."/>
        </authorList>
    </citation>
    <scope>NUCLEOTIDE SEQUENCE [LARGE SCALE GENOMIC DNA]</scope>
    <source>
        <strain evidence="2">SFB1</strain>
    </source>
</reference>
<keyword evidence="1" id="KW-0472">Membrane</keyword>
<feature type="transmembrane region" description="Helical" evidence="1">
    <location>
        <begin position="141"/>
        <end position="165"/>
    </location>
</feature>
<evidence type="ECO:0000256" key="1">
    <source>
        <dbReference type="SAM" id="Phobius"/>
    </source>
</evidence>
<evidence type="ECO:0008006" key="3">
    <source>
        <dbReference type="Google" id="ProtNLM"/>
    </source>
</evidence>
<proteinExistence type="predicted"/>
<keyword evidence="1" id="KW-0812">Transmembrane</keyword>
<dbReference type="HOGENOM" id="CLU_1544140_0_0_2"/>
<organism evidence="2">
    <name type="scientific">Candidatus Nitrosarchaeum limnium SFB1</name>
    <dbReference type="NCBI Taxonomy" id="886738"/>
    <lineage>
        <taxon>Archaea</taxon>
        <taxon>Nitrososphaerota</taxon>
        <taxon>Nitrososphaeria</taxon>
        <taxon>Nitrosopumilales</taxon>
        <taxon>Nitrosopumilaceae</taxon>
        <taxon>Nitrosarchaeum</taxon>
    </lineage>
</organism>
<keyword evidence="1" id="KW-1133">Transmembrane helix</keyword>
<dbReference type="Proteomes" id="UP000004348">
    <property type="component" value="Chromosome"/>
</dbReference>
<comment type="caution">
    <text evidence="2">The sequence shown here is derived from an EMBL/GenBank/DDBJ whole genome shotgun (WGS) entry which is preliminary data.</text>
</comment>
<dbReference type="AlphaFoldDB" id="F3KLD5"/>
<evidence type="ECO:0000313" key="2">
    <source>
        <dbReference type="EMBL" id="EGG41791.1"/>
    </source>
</evidence>
<name>F3KLD5_9ARCH</name>
<protein>
    <recommendedName>
        <fullName evidence="3">YtkA-like domain-containing protein</fullName>
    </recommendedName>
</protein>
<dbReference type="EMBL" id="AEGP01000047">
    <property type="protein sequence ID" value="EGG41791.1"/>
    <property type="molecule type" value="Genomic_DNA"/>
</dbReference>
<gene>
    <name evidence="2" type="ORF">Nlim_1315</name>
</gene>
<dbReference type="PATRIC" id="fig|886738.10.peg.1440"/>